<evidence type="ECO:0008006" key="9">
    <source>
        <dbReference type="Google" id="ProtNLM"/>
    </source>
</evidence>
<dbReference type="EMBL" id="CAJMWW010000645">
    <property type="protein sequence ID" value="CAE6478653.1"/>
    <property type="molecule type" value="Genomic_DNA"/>
</dbReference>
<keyword evidence="3 6" id="KW-1133">Transmembrane helix</keyword>
<evidence type="ECO:0000256" key="6">
    <source>
        <dbReference type="SAM" id="Phobius"/>
    </source>
</evidence>
<evidence type="ECO:0000313" key="8">
    <source>
        <dbReference type="Proteomes" id="UP000663841"/>
    </source>
</evidence>
<name>A0A8H3CBF3_9AGAM</name>
<comment type="caution">
    <text evidence="7">The sequence shown here is derived from an EMBL/GenBank/DDBJ whole genome shotgun (WGS) entry which is preliminary data.</text>
</comment>
<dbReference type="PANTHER" id="PTHR23112:SF0">
    <property type="entry name" value="TRANSMEMBRANE PROTEIN 116"/>
    <property type="match status" value="1"/>
</dbReference>
<keyword evidence="4 6" id="KW-0472">Membrane</keyword>
<dbReference type="GO" id="GO:0004930">
    <property type="term" value="F:G protein-coupled receptor activity"/>
    <property type="evidence" value="ECO:0007669"/>
    <property type="project" value="TreeGrafter"/>
</dbReference>
<feature type="transmembrane region" description="Helical" evidence="6">
    <location>
        <begin position="111"/>
        <end position="136"/>
    </location>
</feature>
<dbReference type="AlphaFoldDB" id="A0A8H3CBF3"/>
<feature type="transmembrane region" description="Helical" evidence="6">
    <location>
        <begin position="20"/>
        <end position="48"/>
    </location>
</feature>
<feature type="transmembrane region" description="Helical" evidence="6">
    <location>
        <begin position="196"/>
        <end position="217"/>
    </location>
</feature>
<evidence type="ECO:0000256" key="3">
    <source>
        <dbReference type="ARBA" id="ARBA00022989"/>
    </source>
</evidence>
<evidence type="ECO:0000313" key="7">
    <source>
        <dbReference type="EMBL" id="CAE6478653.1"/>
    </source>
</evidence>
<feature type="transmembrane region" description="Helical" evidence="6">
    <location>
        <begin position="340"/>
        <end position="358"/>
    </location>
</feature>
<protein>
    <recommendedName>
        <fullName evidence="9">G-protein coupled receptors family 1 profile domain-containing protein</fullName>
    </recommendedName>
</protein>
<dbReference type="GO" id="GO:0005886">
    <property type="term" value="C:plasma membrane"/>
    <property type="evidence" value="ECO:0007669"/>
    <property type="project" value="TreeGrafter"/>
</dbReference>
<comment type="subcellular location">
    <subcellularLocation>
        <location evidence="1">Membrane</location>
        <topology evidence="1">Multi-pass membrane protein</topology>
    </subcellularLocation>
</comment>
<reference evidence="7" key="1">
    <citation type="submission" date="2021-01" db="EMBL/GenBank/DDBJ databases">
        <authorList>
            <person name="Kaushik A."/>
        </authorList>
    </citation>
    <scope>NUCLEOTIDE SEQUENCE</scope>
    <source>
        <strain evidence="7">AG3-T5</strain>
    </source>
</reference>
<gene>
    <name evidence="7" type="ORF">RDB_LOCUS200276</name>
</gene>
<feature type="transmembrane region" description="Helical" evidence="6">
    <location>
        <begin position="303"/>
        <end position="320"/>
    </location>
</feature>
<evidence type="ECO:0000256" key="1">
    <source>
        <dbReference type="ARBA" id="ARBA00004141"/>
    </source>
</evidence>
<sequence length="377" mass="41654">MDSRPSRPEDAFIKFVDGSLMAIAICSVSVTFILLSTSAVTWVIVIIIRNSMSPRAGQALSCRHFPVRERMLLGLFISHLWTSTILLVSHLVSFSSSSHIFLGSFCGIQTIVVSTGVLTTHLWTIALAAITYLSIAHPLGSIIPRVEGVWFGIGLWIYALAIALSTSLWKLSGAMYIGGYCDFGGEIWKYNELMNLIPRSCVLLAILSIYIKLHALLRGERRRIKNALRTKAEEGSQDPDNPPALQGPHRPSVCDTLHESALEQNELKLWESGPTICKNQTRAAGPSLIAESMADLINRRARVLMLLFPLSYTILVIVSLSKLVYDTTSSTPSVALHSVARWTLFLQGILDALTYGWAGARLKQSVRKLEEQQHGLR</sequence>
<dbReference type="GO" id="GO:0007189">
    <property type="term" value="P:adenylate cyclase-activating G protein-coupled receptor signaling pathway"/>
    <property type="evidence" value="ECO:0007669"/>
    <property type="project" value="TreeGrafter"/>
</dbReference>
<feature type="transmembrane region" description="Helical" evidence="6">
    <location>
        <begin position="71"/>
        <end position="91"/>
    </location>
</feature>
<proteinExistence type="predicted"/>
<evidence type="ECO:0000256" key="5">
    <source>
        <dbReference type="SAM" id="MobiDB-lite"/>
    </source>
</evidence>
<evidence type="ECO:0000256" key="4">
    <source>
        <dbReference type="ARBA" id="ARBA00023136"/>
    </source>
</evidence>
<accession>A0A8H3CBF3</accession>
<dbReference type="Gene3D" id="1.20.1070.10">
    <property type="entry name" value="Rhodopsin 7-helix transmembrane proteins"/>
    <property type="match status" value="1"/>
</dbReference>
<organism evidence="7 8">
    <name type="scientific">Rhizoctonia solani</name>
    <dbReference type="NCBI Taxonomy" id="456999"/>
    <lineage>
        <taxon>Eukaryota</taxon>
        <taxon>Fungi</taxon>
        <taxon>Dikarya</taxon>
        <taxon>Basidiomycota</taxon>
        <taxon>Agaricomycotina</taxon>
        <taxon>Agaricomycetes</taxon>
        <taxon>Cantharellales</taxon>
        <taxon>Ceratobasidiaceae</taxon>
        <taxon>Rhizoctonia</taxon>
    </lineage>
</organism>
<evidence type="ECO:0000256" key="2">
    <source>
        <dbReference type="ARBA" id="ARBA00022692"/>
    </source>
</evidence>
<dbReference type="PANTHER" id="PTHR23112">
    <property type="entry name" value="G PROTEIN-COUPLED RECEPTOR 157-RELATED"/>
    <property type="match status" value="1"/>
</dbReference>
<feature type="region of interest" description="Disordered" evidence="5">
    <location>
        <begin position="229"/>
        <end position="250"/>
    </location>
</feature>
<keyword evidence="2 6" id="KW-0812">Transmembrane</keyword>
<dbReference type="Proteomes" id="UP000663841">
    <property type="component" value="Unassembled WGS sequence"/>
</dbReference>
<feature type="transmembrane region" description="Helical" evidence="6">
    <location>
        <begin position="148"/>
        <end position="169"/>
    </location>
</feature>
<dbReference type="SUPFAM" id="SSF81321">
    <property type="entry name" value="Family A G protein-coupled receptor-like"/>
    <property type="match status" value="1"/>
</dbReference>